<keyword evidence="2" id="KW-0472">Membrane</keyword>
<evidence type="ECO:0000313" key="3">
    <source>
        <dbReference type="EMBL" id="XCH22625.1"/>
    </source>
</evidence>
<gene>
    <name evidence="3" type="ORF">ABV298_20060</name>
</gene>
<reference evidence="3" key="1">
    <citation type="submission" date="2024-06" db="EMBL/GenBank/DDBJ databases">
        <title>Sequencing and assembly of the genome of Dyadobacter sp. strain 676, a symbiont of Cyamopsis tetragonoloba.</title>
        <authorList>
            <person name="Guro P."/>
            <person name="Sazanova A."/>
            <person name="Kuznetsova I."/>
            <person name="Belimov A."/>
            <person name="Safronova V."/>
        </authorList>
    </citation>
    <scope>NUCLEOTIDE SEQUENCE</scope>
    <source>
        <strain evidence="3">676</strain>
    </source>
</reference>
<evidence type="ECO:0000256" key="1">
    <source>
        <dbReference type="SAM" id="MobiDB-lite"/>
    </source>
</evidence>
<name>A0AAU8FE48_9BACT</name>
<feature type="transmembrane region" description="Helical" evidence="2">
    <location>
        <begin position="29"/>
        <end position="49"/>
    </location>
</feature>
<feature type="compositionally biased region" description="Basic and acidic residues" evidence="1">
    <location>
        <begin position="60"/>
        <end position="71"/>
    </location>
</feature>
<keyword evidence="2" id="KW-1133">Transmembrane helix</keyword>
<feature type="region of interest" description="Disordered" evidence="1">
    <location>
        <begin position="60"/>
        <end position="79"/>
    </location>
</feature>
<accession>A0AAU8FE48</accession>
<protein>
    <recommendedName>
        <fullName evidence="4">DUF5668 domain-containing protein</fullName>
    </recommendedName>
</protein>
<proteinExistence type="predicted"/>
<keyword evidence="2" id="KW-0812">Transmembrane</keyword>
<evidence type="ECO:0008006" key="4">
    <source>
        <dbReference type="Google" id="ProtNLM"/>
    </source>
</evidence>
<dbReference type="RefSeq" id="WP_353717952.1">
    <property type="nucleotide sequence ID" value="NZ_CP159289.1"/>
</dbReference>
<feature type="transmembrane region" description="Helical" evidence="2">
    <location>
        <begin position="5"/>
        <end position="23"/>
    </location>
</feature>
<evidence type="ECO:0000256" key="2">
    <source>
        <dbReference type="SAM" id="Phobius"/>
    </source>
</evidence>
<organism evidence="3">
    <name type="scientific">Dyadobacter sp. 676</name>
    <dbReference type="NCBI Taxonomy" id="3088362"/>
    <lineage>
        <taxon>Bacteria</taxon>
        <taxon>Pseudomonadati</taxon>
        <taxon>Bacteroidota</taxon>
        <taxon>Cytophagia</taxon>
        <taxon>Cytophagales</taxon>
        <taxon>Spirosomataceae</taxon>
        <taxon>Dyadobacter</taxon>
    </lineage>
</organism>
<dbReference type="AlphaFoldDB" id="A0AAU8FE48"/>
<dbReference type="EMBL" id="CP159289">
    <property type="protein sequence ID" value="XCH22625.1"/>
    <property type="molecule type" value="Genomic_DNA"/>
</dbReference>
<sequence>MNSKLIRTVFLALAFGFLVLWVLEFRRAGLFESYWLLLLCVICFLLFQFSRLKAAAAAKEAGEPKSAEQKPKPGKKPKK</sequence>